<evidence type="ECO:0000313" key="5">
    <source>
        <dbReference type="Proteomes" id="UP000220340"/>
    </source>
</evidence>
<dbReference type="OrthoDB" id="4627911at2"/>
<dbReference type="InterPro" id="IPR036388">
    <property type="entry name" value="WH-like_DNA-bd_sf"/>
</dbReference>
<protein>
    <submittedName>
        <fullName evidence="3">Fur family transcriptional regulator</fullName>
    </submittedName>
</protein>
<comment type="caution">
    <text evidence="2">The sequence shown here is derived from an EMBL/GenBank/DDBJ whole genome shotgun (WGS) entry which is preliminary data.</text>
</comment>
<evidence type="ECO:0000256" key="1">
    <source>
        <dbReference type="SAM" id="MobiDB-lite"/>
    </source>
</evidence>
<dbReference type="AlphaFoldDB" id="A0A1Q4HHF4"/>
<reference evidence="2 4" key="1">
    <citation type="submission" date="2016-09" db="EMBL/GenBank/DDBJ databases">
        <title>genome sequences of unsequenced Mycobacteria.</title>
        <authorList>
            <person name="Greninger A.L."/>
            <person name="Jerome K.R."/>
            <person name="Mcnair B."/>
            <person name="Wallis C."/>
            <person name="Fang F."/>
        </authorList>
    </citation>
    <scope>NUCLEOTIDE SEQUENCE [LARGE SCALE GENOMIC DNA]</scope>
    <source>
        <strain evidence="2 4">BM1</strain>
    </source>
</reference>
<proteinExistence type="predicted"/>
<dbReference type="RefSeq" id="WP_073855470.1">
    <property type="nucleotide sequence ID" value="NZ_BAAATC010000015.1"/>
</dbReference>
<feature type="region of interest" description="Disordered" evidence="1">
    <location>
        <begin position="59"/>
        <end position="87"/>
    </location>
</feature>
<gene>
    <name evidence="2" type="ORF">BV510_18305</name>
    <name evidence="3" type="ORF">CRI78_21600</name>
</gene>
<dbReference type="Gene3D" id="1.10.10.10">
    <property type="entry name" value="Winged helix-like DNA-binding domain superfamily/Winged helix DNA-binding domain"/>
    <property type="match status" value="1"/>
</dbReference>
<organism evidence="2 4">
    <name type="scientific">Mycolicibacterium diernhoferi</name>
    <dbReference type="NCBI Taxonomy" id="1801"/>
    <lineage>
        <taxon>Bacteria</taxon>
        <taxon>Bacillati</taxon>
        <taxon>Actinomycetota</taxon>
        <taxon>Actinomycetes</taxon>
        <taxon>Mycobacteriales</taxon>
        <taxon>Mycobacteriaceae</taxon>
        <taxon>Mycolicibacterium</taxon>
    </lineage>
</organism>
<keyword evidence="5" id="KW-1185">Reference proteome</keyword>
<accession>A0A1Q4HHF4</accession>
<dbReference type="SUPFAM" id="SSF46785">
    <property type="entry name" value="Winged helix' DNA-binding domain"/>
    <property type="match status" value="1"/>
</dbReference>
<dbReference type="Proteomes" id="UP000220340">
    <property type="component" value="Unassembled WGS sequence"/>
</dbReference>
<sequence length="87" mass="9605">MSSLGGSERLRAQLLAVLQDADQPMTTSELRDHLHTQHGSPAVIEAVYRNLTVLQRRGEVERRPGAGRGAYWGPTEATQRSARNRPA</sequence>
<dbReference type="STRING" id="1801.BRW64_06930"/>
<evidence type="ECO:0000313" key="4">
    <source>
        <dbReference type="Proteomes" id="UP000191039"/>
    </source>
</evidence>
<dbReference type="Proteomes" id="UP000191039">
    <property type="component" value="Unassembled WGS sequence"/>
</dbReference>
<evidence type="ECO:0000313" key="3">
    <source>
        <dbReference type="EMBL" id="PEG52368.1"/>
    </source>
</evidence>
<dbReference type="InterPro" id="IPR036390">
    <property type="entry name" value="WH_DNA-bd_sf"/>
</dbReference>
<evidence type="ECO:0000313" key="2">
    <source>
        <dbReference type="EMBL" id="OPE52508.1"/>
    </source>
</evidence>
<dbReference type="EMBL" id="MIJD01000204">
    <property type="protein sequence ID" value="OPE52508.1"/>
    <property type="molecule type" value="Genomic_DNA"/>
</dbReference>
<name>A0A1Q4HHF4_9MYCO</name>
<reference evidence="3 5" key="2">
    <citation type="submission" date="2017-10" db="EMBL/GenBank/DDBJ databases">
        <title>The new phylogeny of genus Mycobacterium.</title>
        <authorList>
            <person name="Tortoli E."/>
            <person name="Trovato A."/>
            <person name="Cirillo D.M."/>
        </authorList>
    </citation>
    <scope>NUCLEOTIDE SEQUENCE [LARGE SCALE GENOMIC DNA]</scope>
    <source>
        <strain evidence="3 5">IP141170001</strain>
    </source>
</reference>
<dbReference type="EMBL" id="PDCR01000032">
    <property type="protein sequence ID" value="PEG52368.1"/>
    <property type="molecule type" value="Genomic_DNA"/>
</dbReference>